<evidence type="ECO:0000259" key="5">
    <source>
        <dbReference type="PROSITE" id="PS01031"/>
    </source>
</evidence>
<evidence type="ECO:0000313" key="6">
    <source>
        <dbReference type="EMBL" id="KAJ9667224.1"/>
    </source>
</evidence>
<feature type="domain" description="SHSP" evidence="5">
    <location>
        <begin position="181"/>
        <end position="301"/>
    </location>
</feature>
<dbReference type="EMBL" id="JAPDRL010000014">
    <property type="protein sequence ID" value="KAJ9667224.1"/>
    <property type="molecule type" value="Genomic_DNA"/>
</dbReference>
<evidence type="ECO:0000313" key="7">
    <source>
        <dbReference type="Proteomes" id="UP001172684"/>
    </source>
</evidence>
<evidence type="ECO:0000256" key="4">
    <source>
        <dbReference type="SAM" id="MobiDB-lite"/>
    </source>
</evidence>
<name>A0ABQ9NXW9_9PEZI</name>
<keyword evidence="7" id="KW-1185">Reference proteome</keyword>
<feature type="compositionally biased region" description="Gly residues" evidence="4">
    <location>
        <begin position="137"/>
        <end position="146"/>
    </location>
</feature>
<feature type="compositionally biased region" description="Pro residues" evidence="4">
    <location>
        <begin position="79"/>
        <end position="105"/>
    </location>
</feature>
<dbReference type="Pfam" id="PF00011">
    <property type="entry name" value="HSP20"/>
    <property type="match status" value="1"/>
</dbReference>
<accession>A0ABQ9NXW9</accession>
<protein>
    <recommendedName>
        <fullName evidence="5">SHSP domain-containing protein</fullName>
    </recommendedName>
</protein>
<sequence>MPSIRYVNQSAPFWDFVASLENQGSNHPFFAQGSDEEAQWGPWGWARPPHRGGWHRGPRHGPPHHRHEGPAGPSDSPRGPSPPPPPPGHDGPAPPYHEGPPSPAPPHHEGPPPPEHEHHGPPPHHRGGPWAGRRGGRCGQGARGGSMGGPFNLGALAEFFQSQVFGDNTEKEGTAANREQAATSDFTPEADVFDTESAYIVHLSLPGAKKEDVGVNWDPEKSELSVTGVIHRPGDEELLKTLALDERKVGPFERKVRLGSRANPAQVDVDMITAKLEDGILRVEVPKLDKDYVEIKKVDIE</sequence>
<feature type="region of interest" description="Disordered" evidence="4">
    <location>
        <begin position="27"/>
        <end position="146"/>
    </location>
</feature>
<feature type="compositionally biased region" description="Basic and acidic residues" evidence="4">
    <location>
        <begin position="106"/>
        <end position="120"/>
    </location>
</feature>
<dbReference type="CDD" id="cd06464">
    <property type="entry name" value="ACD_sHsps-like"/>
    <property type="match status" value="1"/>
</dbReference>
<comment type="caution">
    <text evidence="6">The sequence shown here is derived from an EMBL/GenBank/DDBJ whole genome shotgun (WGS) entry which is preliminary data.</text>
</comment>
<proteinExistence type="inferred from homology"/>
<evidence type="ECO:0000256" key="1">
    <source>
        <dbReference type="ARBA" id="ARBA00023016"/>
    </source>
</evidence>
<keyword evidence="1" id="KW-0346">Stress response</keyword>
<dbReference type="PROSITE" id="PS01031">
    <property type="entry name" value="SHSP"/>
    <property type="match status" value="1"/>
</dbReference>
<organism evidence="6 7">
    <name type="scientific">Coniosporium apollinis</name>
    <dbReference type="NCBI Taxonomy" id="61459"/>
    <lineage>
        <taxon>Eukaryota</taxon>
        <taxon>Fungi</taxon>
        <taxon>Dikarya</taxon>
        <taxon>Ascomycota</taxon>
        <taxon>Pezizomycotina</taxon>
        <taxon>Dothideomycetes</taxon>
        <taxon>Dothideomycetes incertae sedis</taxon>
        <taxon>Coniosporium</taxon>
    </lineage>
</organism>
<dbReference type="Gene3D" id="2.60.40.790">
    <property type="match status" value="1"/>
</dbReference>
<dbReference type="Proteomes" id="UP001172684">
    <property type="component" value="Unassembled WGS sequence"/>
</dbReference>
<dbReference type="InterPro" id="IPR002068">
    <property type="entry name" value="A-crystallin/Hsp20_dom"/>
</dbReference>
<gene>
    <name evidence="6" type="ORF">H2201_002745</name>
</gene>
<dbReference type="SUPFAM" id="SSF49764">
    <property type="entry name" value="HSP20-like chaperones"/>
    <property type="match status" value="1"/>
</dbReference>
<dbReference type="InterPro" id="IPR031107">
    <property type="entry name" value="Small_HSP"/>
</dbReference>
<comment type="similarity">
    <text evidence="2 3">Belongs to the small heat shock protein (HSP20) family.</text>
</comment>
<feature type="compositionally biased region" description="Basic residues" evidence="4">
    <location>
        <begin position="48"/>
        <end position="67"/>
    </location>
</feature>
<dbReference type="InterPro" id="IPR008978">
    <property type="entry name" value="HSP20-like_chaperone"/>
</dbReference>
<reference evidence="6" key="1">
    <citation type="submission" date="2022-10" db="EMBL/GenBank/DDBJ databases">
        <title>Culturing micro-colonial fungi from biological soil crusts in the Mojave desert and describing Neophaeococcomyces mojavensis, and introducing the new genera and species Taxawa tesnikishii.</title>
        <authorList>
            <person name="Kurbessoian T."/>
            <person name="Stajich J.E."/>
        </authorList>
    </citation>
    <scope>NUCLEOTIDE SEQUENCE</scope>
    <source>
        <strain evidence="6">TK_1</strain>
    </source>
</reference>
<evidence type="ECO:0000256" key="2">
    <source>
        <dbReference type="PROSITE-ProRule" id="PRU00285"/>
    </source>
</evidence>
<evidence type="ECO:0000256" key="3">
    <source>
        <dbReference type="RuleBase" id="RU003616"/>
    </source>
</evidence>
<dbReference type="PANTHER" id="PTHR11527">
    <property type="entry name" value="HEAT-SHOCK PROTEIN 20 FAMILY MEMBER"/>
    <property type="match status" value="1"/>
</dbReference>